<reference evidence="1" key="1">
    <citation type="submission" date="2017-04" db="EMBL/GenBank/DDBJ databases">
        <authorList>
            <person name="Varghese N."/>
            <person name="Submissions S."/>
        </authorList>
    </citation>
    <scope>NUCLEOTIDE SEQUENCE</scope>
    <source>
        <strain evidence="1">WTE2008</strain>
    </source>
</reference>
<keyword evidence="2" id="KW-1185">Reference proteome</keyword>
<dbReference type="EMBL" id="FWXZ01000004">
    <property type="protein sequence ID" value="SMC73546.1"/>
    <property type="molecule type" value="Genomic_DNA"/>
</dbReference>
<proteinExistence type="predicted"/>
<sequence>MKAYYSIFRMRRKMETQYRGAVLGGLICQTFFGLVLVAIYRAMYAGKPQPMPLSSITTYVWLQQAFFRMLLSMDTDLLDRIRTGAIAYDLCRPLHLYGYYYSRILAMKMTGSILRALPMLVIAALLPEGWGLALPASVPALLTALAALILGLFCICALENVTMGLTMRTLDPRGVQAMLNLLLMTFSGNILPLTLFPDSWQRVITLLPYAQMLDAPIRLYNGEYALDKVPEVMIIQICWTGLLVTGGCLLWRANQKKMIVQGG</sequence>
<organism evidence="1 2">
    <name type="scientific">Aristaeella lactis</name>
    <dbReference type="NCBI Taxonomy" id="3046383"/>
    <lineage>
        <taxon>Bacteria</taxon>
        <taxon>Bacillati</taxon>
        <taxon>Bacillota</taxon>
        <taxon>Clostridia</taxon>
        <taxon>Eubacteriales</taxon>
        <taxon>Aristaeellaceae</taxon>
        <taxon>Aristaeella</taxon>
    </lineage>
</organism>
<accession>A0AC61PN15</accession>
<protein>
    <submittedName>
        <fullName evidence="1">ABC-2 type transport system permease protein</fullName>
    </submittedName>
</protein>
<name>A0AC61PN15_9FIRM</name>
<evidence type="ECO:0000313" key="1">
    <source>
        <dbReference type="EMBL" id="SMC73546.1"/>
    </source>
</evidence>
<gene>
    <name evidence="1" type="ORF">SAMN06297397_2268</name>
</gene>
<dbReference type="Proteomes" id="UP000192328">
    <property type="component" value="Unassembled WGS sequence"/>
</dbReference>
<comment type="caution">
    <text evidence="1">The sequence shown here is derived from an EMBL/GenBank/DDBJ whole genome shotgun (WGS) entry which is preliminary data.</text>
</comment>
<evidence type="ECO:0000313" key="2">
    <source>
        <dbReference type="Proteomes" id="UP000192328"/>
    </source>
</evidence>